<sequence>MTTTKTNELTIVGIAIRTSNEKGKAQHDIPMLWRKFSEENIPNRVPNKLNDTIYAVYTDYEGDHTKPYTLVIGYNVASLNNIPEDMTVKIIPPANYKKFIAKGNLTKDAVINTWTEIWNTDLKRTYTADMEIYGEKAVNPTKGEAEILVAIE</sequence>
<protein>
    <recommendedName>
        <fullName evidence="1">AraC effector-binding domain-containing protein</fullName>
    </recommendedName>
</protein>
<dbReference type="Gene3D" id="3.20.80.10">
    <property type="entry name" value="Regulatory factor, effector binding domain"/>
    <property type="match status" value="1"/>
</dbReference>
<dbReference type="EMBL" id="CP030104">
    <property type="protein sequence ID" value="AWX44031.1"/>
    <property type="molecule type" value="Genomic_DNA"/>
</dbReference>
<gene>
    <name evidence="2" type="ORF">HME9304_01031</name>
</gene>
<dbReference type="InterPro" id="IPR053182">
    <property type="entry name" value="YobU-like_regulator"/>
</dbReference>
<proteinExistence type="predicted"/>
<dbReference type="PANTHER" id="PTHR36444:SF2">
    <property type="entry name" value="TRANSCRIPTIONAL REGULATOR PROTEIN YOBU-RELATED"/>
    <property type="match status" value="1"/>
</dbReference>
<accession>A0A2Z4LQ79</accession>
<dbReference type="OrthoDB" id="9801008at2"/>
<evidence type="ECO:0000313" key="3">
    <source>
        <dbReference type="Proteomes" id="UP000248536"/>
    </source>
</evidence>
<dbReference type="SMART" id="SM00871">
    <property type="entry name" value="AraC_E_bind"/>
    <property type="match status" value="1"/>
</dbReference>
<name>A0A2Z4LQ79_9FLAO</name>
<evidence type="ECO:0000259" key="1">
    <source>
        <dbReference type="SMART" id="SM00871"/>
    </source>
</evidence>
<dbReference type="RefSeq" id="WP_112377546.1">
    <property type="nucleotide sequence ID" value="NZ_CP030104.1"/>
</dbReference>
<organism evidence="2 3">
    <name type="scientific">Flagellimonas maritima</name>
    <dbReference type="NCBI Taxonomy" id="1383885"/>
    <lineage>
        <taxon>Bacteria</taxon>
        <taxon>Pseudomonadati</taxon>
        <taxon>Bacteroidota</taxon>
        <taxon>Flavobacteriia</taxon>
        <taxon>Flavobacteriales</taxon>
        <taxon>Flavobacteriaceae</taxon>
        <taxon>Flagellimonas</taxon>
    </lineage>
</organism>
<dbReference type="Pfam" id="PF14526">
    <property type="entry name" value="Cass2"/>
    <property type="match status" value="1"/>
</dbReference>
<dbReference type="InterPro" id="IPR029441">
    <property type="entry name" value="Cass2"/>
</dbReference>
<dbReference type="PANTHER" id="PTHR36444">
    <property type="entry name" value="TRANSCRIPTIONAL REGULATOR PROTEIN YOBU-RELATED"/>
    <property type="match status" value="1"/>
</dbReference>
<feature type="domain" description="AraC effector-binding" evidence="1">
    <location>
        <begin position="1"/>
        <end position="152"/>
    </location>
</feature>
<dbReference type="KEGG" id="spon:HME9304_01031"/>
<dbReference type="InterPro" id="IPR010499">
    <property type="entry name" value="AraC_E-bd"/>
</dbReference>
<dbReference type="SUPFAM" id="SSF55136">
    <property type="entry name" value="Probable bacterial effector-binding domain"/>
    <property type="match status" value="1"/>
</dbReference>
<evidence type="ECO:0000313" key="2">
    <source>
        <dbReference type="EMBL" id="AWX44031.1"/>
    </source>
</evidence>
<dbReference type="InterPro" id="IPR011256">
    <property type="entry name" value="Reg_factor_effector_dom_sf"/>
</dbReference>
<reference evidence="2 3" key="1">
    <citation type="submission" date="2018-06" db="EMBL/GenBank/DDBJ databases">
        <title>Spongiibacterium sp. HME9304 Genome sequencing and assembly.</title>
        <authorList>
            <person name="Kang H."/>
            <person name="Kim H."/>
            <person name="Joh K."/>
        </authorList>
    </citation>
    <scope>NUCLEOTIDE SEQUENCE [LARGE SCALE GENOMIC DNA]</scope>
    <source>
        <strain evidence="2 3">HME9304</strain>
    </source>
</reference>
<dbReference type="AlphaFoldDB" id="A0A2Z4LQ79"/>
<dbReference type="Proteomes" id="UP000248536">
    <property type="component" value="Chromosome"/>
</dbReference>
<keyword evidence="3" id="KW-1185">Reference proteome</keyword>